<proteinExistence type="predicted"/>
<sequence>MSDPNTDQPASTPKRQFRITPARVFLPLVGVVAAIVVVGSILSGGKSNEPTSNERLCALLDTGWTPGELVYSDVWVDWPETMSRFERETRIVKSANVECPEKV</sequence>
<dbReference type="RefSeq" id="WP_133908551.1">
    <property type="nucleotide sequence ID" value="NZ_SOCP01000024.1"/>
</dbReference>
<dbReference type="EMBL" id="SOCP01000024">
    <property type="protein sequence ID" value="TDV40111.1"/>
    <property type="molecule type" value="Genomic_DNA"/>
</dbReference>
<reference evidence="2 3" key="1">
    <citation type="submission" date="2019-03" db="EMBL/GenBank/DDBJ databases">
        <title>Genomic Encyclopedia of Archaeal and Bacterial Type Strains, Phase II (KMG-II): from individual species to whole genera.</title>
        <authorList>
            <person name="Goeker M."/>
        </authorList>
    </citation>
    <scope>NUCLEOTIDE SEQUENCE [LARGE SCALE GENOMIC DNA]</scope>
    <source>
        <strain evidence="2 3">DSM 45499</strain>
    </source>
</reference>
<dbReference type="Proteomes" id="UP000294927">
    <property type="component" value="Unassembled WGS sequence"/>
</dbReference>
<evidence type="ECO:0000313" key="3">
    <source>
        <dbReference type="Proteomes" id="UP000294927"/>
    </source>
</evidence>
<feature type="transmembrane region" description="Helical" evidence="1">
    <location>
        <begin position="24"/>
        <end position="45"/>
    </location>
</feature>
<organism evidence="2 3">
    <name type="scientific">Actinophytocola oryzae</name>
    <dbReference type="NCBI Taxonomy" id="502181"/>
    <lineage>
        <taxon>Bacteria</taxon>
        <taxon>Bacillati</taxon>
        <taxon>Actinomycetota</taxon>
        <taxon>Actinomycetes</taxon>
        <taxon>Pseudonocardiales</taxon>
        <taxon>Pseudonocardiaceae</taxon>
    </lineage>
</organism>
<evidence type="ECO:0000256" key="1">
    <source>
        <dbReference type="SAM" id="Phobius"/>
    </source>
</evidence>
<dbReference type="AlphaFoldDB" id="A0A4V3FQL2"/>
<name>A0A4V3FQL2_9PSEU</name>
<keyword evidence="1" id="KW-1133">Transmembrane helix</keyword>
<comment type="caution">
    <text evidence="2">The sequence shown here is derived from an EMBL/GenBank/DDBJ whole genome shotgun (WGS) entry which is preliminary data.</text>
</comment>
<accession>A0A4V3FQL2</accession>
<keyword evidence="1" id="KW-0812">Transmembrane</keyword>
<protein>
    <submittedName>
        <fullName evidence="2">Uncharacterized protein</fullName>
    </submittedName>
</protein>
<evidence type="ECO:0000313" key="2">
    <source>
        <dbReference type="EMBL" id="TDV40111.1"/>
    </source>
</evidence>
<gene>
    <name evidence="2" type="ORF">CLV71_124130</name>
</gene>
<keyword evidence="3" id="KW-1185">Reference proteome</keyword>
<keyword evidence="1" id="KW-0472">Membrane</keyword>